<organism evidence="11 12">
    <name type="scientific">Ectobacillus antri</name>
    <dbReference type="NCBI Taxonomy" id="2486280"/>
    <lineage>
        <taxon>Bacteria</taxon>
        <taxon>Bacillati</taxon>
        <taxon>Bacillota</taxon>
        <taxon>Bacilli</taxon>
        <taxon>Bacillales</taxon>
        <taxon>Bacillaceae</taxon>
        <taxon>Ectobacillus</taxon>
    </lineage>
</organism>
<evidence type="ECO:0000313" key="12">
    <source>
        <dbReference type="Proteomes" id="UP001218246"/>
    </source>
</evidence>
<dbReference type="PANTHER" id="PTHR32024">
    <property type="entry name" value="TRK SYSTEM POTASSIUM UPTAKE PROTEIN TRKG-RELATED"/>
    <property type="match status" value="1"/>
</dbReference>
<evidence type="ECO:0000256" key="9">
    <source>
        <dbReference type="ARBA" id="ARBA00023136"/>
    </source>
</evidence>
<gene>
    <name evidence="11" type="ORF">P6P90_07250</name>
</gene>
<feature type="transmembrane region" description="Helical" evidence="10">
    <location>
        <begin position="117"/>
        <end position="144"/>
    </location>
</feature>
<keyword evidence="12" id="KW-1185">Reference proteome</keyword>
<keyword evidence="9 10" id="KW-0472">Membrane</keyword>
<dbReference type="InterPro" id="IPR004772">
    <property type="entry name" value="TrkH"/>
</dbReference>
<name>A0ABT6H4Q2_9BACI</name>
<evidence type="ECO:0000313" key="11">
    <source>
        <dbReference type="EMBL" id="MDG5753768.1"/>
    </source>
</evidence>
<keyword evidence="6" id="KW-0630">Potassium</keyword>
<keyword evidence="2" id="KW-0813">Transport</keyword>
<feature type="transmembrane region" description="Helical" evidence="10">
    <location>
        <begin position="187"/>
        <end position="210"/>
    </location>
</feature>
<evidence type="ECO:0000256" key="4">
    <source>
        <dbReference type="ARBA" id="ARBA00022538"/>
    </source>
</evidence>
<dbReference type="NCBIfam" id="TIGR00933">
    <property type="entry name" value="2a38"/>
    <property type="match status" value="1"/>
</dbReference>
<evidence type="ECO:0000256" key="5">
    <source>
        <dbReference type="ARBA" id="ARBA00022692"/>
    </source>
</evidence>
<keyword evidence="3" id="KW-1003">Cell membrane</keyword>
<dbReference type="EMBL" id="JARULN010000004">
    <property type="protein sequence ID" value="MDG5753768.1"/>
    <property type="molecule type" value="Genomic_DNA"/>
</dbReference>
<evidence type="ECO:0000256" key="8">
    <source>
        <dbReference type="ARBA" id="ARBA00023065"/>
    </source>
</evidence>
<feature type="transmembrane region" description="Helical" evidence="10">
    <location>
        <begin position="156"/>
        <end position="175"/>
    </location>
</feature>
<evidence type="ECO:0000256" key="3">
    <source>
        <dbReference type="ARBA" id="ARBA00022475"/>
    </source>
</evidence>
<dbReference type="Proteomes" id="UP001218246">
    <property type="component" value="Unassembled WGS sequence"/>
</dbReference>
<keyword evidence="4" id="KW-0633">Potassium transport</keyword>
<feature type="transmembrane region" description="Helical" evidence="10">
    <location>
        <begin position="39"/>
        <end position="60"/>
    </location>
</feature>
<feature type="transmembrane region" description="Helical" evidence="10">
    <location>
        <begin position="370"/>
        <end position="396"/>
    </location>
</feature>
<comment type="caution">
    <text evidence="11">The sequence shown here is derived from an EMBL/GenBank/DDBJ whole genome shotgun (WGS) entry which is preliminary data.</text>
</comment>
<evidence type="ECO:0000256" key="1">
    <source>
        <dbReference type="ARBA" id="ARBA00004651"/>
    </source>
</evidence>
<keyword evidence="5 10" id="KW-0812">Transmembrane</keyword>
<keyword evidence="8" id="KW-0406">Ion transport</keyword>
<keyword evidence="7 10" id="KW-1133">Transmembrane helix</keyword>
<dbReference type="RefSeq" id="WP_278018321.1">
    <property type="nucleotide sequence ID" value="NZ_JARRRY010000009.1"/>
</dbReference>
<comment type="subcellular location">
    <subcellularLocation>
        <location evidence="1">Cell membrane</location>
        <topology evidence="1">Multi-pass membrane protein</topology>
    </subcellularLocation>
</comment>
<feature type="transmembrane region" description="Helical" evidence="10">
    <location>
        <begin position="341"/>
        <end position="364"/>
    </location>
</feature>
<dbReference type="PANTHER" id="PTHR32024:SF1">
    <property type="entry name" value="KTR SYSTEM POTASSIUM UPTAKE PROTEIN B"/>
    <property type="match status" value="1"/>
</dbReference>
<evidence type="ECO:0000256" key="6">
    <source>
        <dbReference type="ARBA" id="ARBA00022958"/>
    </source>
</evidence>
<feature type="transmembrane region" description="Helical" evidence="10">
    <location>
        <begin position="287"/>
        <end position="320"/>
    </location>
</feature>
<accession>A0ABT6H4Q2</accession>
<feature type="transmembrane region" description="Helical" evidence="10">
    <location>
        <begin position="222"/>
        <end position="243"/>
    </location>
</feature>
<dbReference type="InterPro" id="IPR003445">
    <property type="entry name" value="Cat_transpt"/>
</dbReference>
<protein>
    <submittedName>
        <fullName evidence="11">TrkH family potassium uptake protein</fullName>
    </submittedName>
</protein>
<evidence type="ECO:0000256" key="2">
    <source>
        <dbReference type="ARBA" id="ARBA00022448"/>
    </source>
</evidence>
<reference evidence="11 12" key="1">
    <citation type="submission" date="2023-04" db="EMBL/GenBank/DDBJ databases">
        <title>Ectobacillus antri isolated from activated sludge.</title>
        <authorList>
            <person name="Yan P."/>
            <person name="Liu X."/>
        </authorList>
    </citation>
    <scope>NUCLEOTIDE SEQUENCE [LARGE SCALE GENOMIC DNA]</scope>
    <source>
        <strain evidence="11 12">C18H</strain>
    </source>
</reference>
<sequence length="438" mass="47780">MKKANVHMSPPRFLTLAFIVLAGMGTLLLKLPFATTKPLAWVDALFTCISAFTVTGLGVVDTGTHFTLFGQLVILTLIQVGGLGMMTFAIIIFIMLGKKIGLHNRILLQQALNQINIGGVIYLAKALLIFSLLVEFIGFVLLCLKWVPHYGWQKGTYFSFFHAISAYNNAGFSIWPDNLMRHVHSPLVNMVITALIIIGGLGFTVVIDIWKKRNFQRLTLHSKLMLVSTLIINMVATVLILLLEYNGAAMSGLSFFDKTMSAYFQAITTRTAGFNTLDIAKLSDSTILFMCVLMIIGAGSASTGGGIKLTTFLIMILGVIKFIREQQEVSVFKKSIRDSTIIKALSITMVAVGLIFLGIIALTITEKASTLLIIFEICSAFGTVGLTMGLTFNLTVMGKLIISFMMFAGKIGPLTLAFTISKSKPVKIKHPSEDILTG</sequence>
<proteinExistence type="predicted"/>
<feature type="transmembrane region" description="Helical" evidence="10">
    <location>
        <begin position="72"/>
        <end position="97"/>
    </location>
</feature>
<evidence type="ECO:0000256" key="7">
    <source>
        <dbReference type="ARBA" id="ARBA00022989"/>
    </source>
</evidence>
<feature type="transmembrane region" description="Helical" evidence="10">
    <location>
        <begin position="12"/>
        <end position="33"/>
    </location>
</feature>
<evidence type="ECO:0000256" key="10">
    <source>
        <dbReference type="SAM" id="Phobius"/>
    </source>
</evidence>
<dbReference type="Pfam" id="PF02386">
    <property type="entry name" value="TrkH"/>
    <property type="match status" value="1"/>
</dbReference>